<dbReference type="Gene3D" id="1.10.357.10">
    <property type="entry name" value="Tetracycline Repressor, domain 2"/>
    <property type="match status" value="1"/>
</dbReference>
<proteinExistence type="predicted"/>
<dbReference type="PANTHER" id="PTHR30055">
    <property type="entry name" value="HTH-TYPE TRANSCRIPTIONAL REGULATOR RUTR"/>
    <property type="match status" value="1"/>
</dbReference>
<dbReference type="InterPro" id="IPR009057">
    <property type="entry name" value="Homeodomain-like_sf"/>
</dbReference>
<evidence type="ECO:0000313" key="4">
    <source>
        <dbReference type="EMBL" id="MDF2259465.1"/>
    </source>
</evidence>
<feature type="DNA-binding region" description="H-T-H motif" evidence="2">
    <location>
        <begin position="27"/>
        <end position="46"/>
    </location>
</feature>
<dbReference type="Proteomes" id="UP001220022">
    <property type="component" value="Unassembled WGS sequence"/>
</dbReference>
<organism evidence="4 5">
    <name type="scientific">Streptantibioticus ferralitis</name>
    <dbReference type="NCBI Taxonomy" id="236510"/>
    <lineage>
        <taxon>Bacteria</taxon>
        <taxon>Bacillati</taxon>
        <taxon>Actinomycetota</taxon>
        <taxon>Actinomycetes</taxon>
        <taxon>Kitasatosporales</taxon>
        <taxon>Streptomycetaceae</taxon>
        <taxon>Streptantibioticus</taxon>
    </lineage>
</organism>
<dbReference type="RefSeq" id="WP_275819078.1">
    <property type="nucleotide sequence ID" value="NZ_BAAANM010000002.1"/>
</dbReference>
<dbReference type="InterPro" id="IPR001647">
    <property type="entry name" value="HTH_TetR"/>
</dbReference>
<comment type="caution">
    <text evidence="4">The sequence shown here is derived from an EMBL/GenBank/DDBJ whole genome shotgun (WGS) entry which is preliminary data.</text>
</comment>
<dbReference type="PROSITE" id="PS50977">
    <property type="entry name" value="HTH_TETR_2"/>
    <property type="match status" value="1"/>
</dbReference>
<evidence type="ECO:0000256" key="1">
    <source>
        <dbReference type="ARBA" id="ARBA00023125"/>
    </source>
</evidence>
<dbReference type="EMBL" id="JARHTQ010000023">
    <property type="protein sequence ID" value="MDF2259465.1"/>
    <property type="molecule type" value="Genomic_DNA"/>
</dbReference>
<evidence type="ECO:0000259" key="3">
    <source>
        <dbReference type="PROSITE" id="PS50977"/>
    </source>
</evidence>
<sequence length="186" mass="20405">MSAQERRESVIRAAVVEFGRTGYHGTSTEAIARRVGVSQPYLFRLFPGKQALFRAAAERCFERIEAAFERAAEGLEGEAVLDATGKVYAELIRDRDVLLLQMQLYVVAASGEDPELTAFIQQRWVALWDLVRARAGATGAQMAHCFGHGMLINTLVSLGLPADHRCWDGQLDECKVAAAEPVVRAG</sequence>
<evidence type="ECO:0000313" key="5">
    <source>
        <dbReference type="Proteomes" id="UP001220022"/>
    </source>
</evidence>
<dbReference type="PANTHER" id="PTHR30055:SF146">
    <property type="entry name" value="HTH-TYPE TRANSCRIPTIONAL DUAL REGULATOR CECR"/>
    <property type="match status" value="1"/>
</dbReference>
<dbReference type="Pfam" id="PF00440">
    <property type="entry name" value="TetR_N"/>
    <property type="match status" value="1"/>
</dbReference>
<evidence type="ECO:0000256" key="2">
    <source>
        <dbReference type="PROSITE-ProRule" id="PRU00335"/>
    </source>
</evidence>
<feature type="domain" description="HTH tetR-type" evidence="3">
    <location>
        <begin position="4"/>
        <end position="64"/>
    </location>
</feature>
<reference evidence="4 5" key="1">
    <citation type="submission" date="2023-03" db="EMBL/GenBank/DDBJ databases">
        <title>Draft genome sequence of type strain Streptomyces ferralitis JCM 14344.</title>
        <authorList>
            <person name="Klaysubun C."/>
            <person name="Duangmal K."/>
        </authorList>
    </citation>
    <scope>NUCLEOTIDE SEQUENCE [LARGE SCALE GENOMIC DNA]</scope>
    <source>
        <strain evidence="4 5">JCM 14344</strain>
    </source>
</reference>
<dbReference type="SUPFAM" id="SSF46689">
    <property type="entry name" value="Homeodomain-like"/>
    <property type="match status" value="1"/>
</dbReference>
<accession>A0ABT5Z6J9</accession>
<gene>
    <name evidence="4" type="ORF">P2L57_28260</name>
</gene>
<dbReference type="InterPro" id="IPR050109">
    <property type="entry name" value="HTH-type_TetR-like_transc_reg"/>
</dbReference>
<protein>
    <submittedName>
        <fullName evidence="4">TetR/AcrR family transcriptional regulator</fullName>
    </submittedName>
</protein>
<keyword evidence="5" id="KW-1185">Reference proteome</keyword>
<keyword evidence="1 2" id="KW-0238">DNA-binding</keyword>
<name>A0ABT5Z6J9_9ACTN</name>